<protein>
    <recommendedName>
        <fullName evidence="4">Mobilization protein</fullName>
    </recommendedName>
</protein>
<keyword evidence="2" id="KW-0614">Plasmid</keyword>
<geneLocation type="plasmid" evidence="3">
    <name>pichiau1 dna</name>
</geneLocation>
<sequence>MSTTIDSRIAKLEASLKQAKAQKQKIEARKRAVESKQKRALDTRKKILIGAAIQSMIERGQWSADNLQKIMDQTLVRDDDRALFNLPPKATSNG</sequence>
<feature type="coiled-coil region" evidence="1">
    <location>
        <begin position="9"/>
        <end position="36"/>
    </location>
</feature>
<keyword evidence="1" id="KW-0175">Coiled coil</keyword>
<proteinExistence type="predicted"/>
<evidence type="ECO:0008006" key="4">
    <source>
        <dbReference type="Google" id="ProtNLM"/>
    </source>
</evidence>
<dbReference type="OrthoDB" id="9157369at2"/>
<dbReference type="Proteomes" id="UP000463961">
    <property type="component" value="Plasmid pICHIAU1"/>
</dbReference>
<dbReference type="RefSeq" id="WP_162051026.1">
    <property type="nucleotide sequence ID" value="NZ_AP022346.1"/>
</dbReference>
<organism evidence="2 3">
    <name type="scientific">Fluviibacter phosphoraccumulans</name>
    <dbReference type="NCBI Taxonomy" id="1751046"/>
    <lineage>
        <taxon>Bacteria</taxon>
        <taxon>Pseudomonadati</taxon>
        <taxon>Pseudomonadota</taxon>
        <taxon>Betaproteobacteria</taxon>
        <taxon>Rhodocyclales</taxon>
        <taxon>Fluviibacteraceae</taxon>
        <taxon>Fluviibacter</taxon>
    </lineage>
</organism>
<reference evidence="3" key="1">
    <citation type="submission" date="2020-01" db="EMBL/GenBank/DDBJ databases">
        <title>Phosphoaccumulans saitamaens gen. nov., sp. nov., a polyphosphate accumulating bacterium isolated from surface river water.</title>
        <authorList>
            <person name="Watanabe K."/>
            <person name="Suda W."/>
        </authorList>
    </citation>
    <scope>NUCLEOTIDE SEQUENCE [LARGE SCALE GENOMIC DNA]</scope>
    <source>
        <strain evidence="3">ICHIAU1</strain>
        <plasmid evidence="3">pichiau1 dna</plasmid>
    </source>
</reference>
<gene>
    <name evidence="2" type="ORF">ICHIAU1_P020</name>
</gene>
<evidence type="ECO:0000256" key="1">
    <source>
        <dbReference type="SAM" id="Coils"/>
    </source>
</evidence>
<dbReference type="EMBL" id="AP022346">
    <property type="protein sequence ID" value="BBU70065.1"/>
    <property type="molecule type" value="Genomic_DNA"/>
</dbReference>
<evidence type="ECO:0000313" key="3">
    <source>
        <dbReference type="Proteomes" id="UP000463961"/>
    </source>
</evidence>
<dbReference type="AlphaFoldDB" id="A0A7R6R3B6"/>
<accession>A0A7R6R3B6</accession>
<keyword evidence="3" id="KW-1185">Reference proteome</keyword>
<evidence type="ECO:0000313" key="2">
    <source>
        <dbReference type="EMBL" id="BBU70065.1"/>
    </source>
</evidence>
<name>A0A7R6R3B6_9RHOO</name>